<sequence length="144" mass="15948">MAWIEFTPAQVKLRLSARELNHYVNQSKADGEDAEARITEIVSQVCNEIRGKIRANPDVAGLGPDGTLPDSCISAAAIIARHSMITQVPLDIGEIDPRRDEYRDARKFIDSIPNQPGEMFVDPHESTSSRPSSVCWGGDRKLNF</sequence>
<proteinExistence type="predicted"/>
<evidence type="ECO:0000313" key="2">
    <source>
        <dbReference type="EMBL" id="MBB5351348.1"/>
    </source>
</evidence>
<dbReference type="AlphaFoldDB" id="A0A840V9H4"/>
<dbReference type="RefSeq" id="WP_184017438.1">
    <property type="nucleotide sequence ID" value="NZ_JACHFD010000006.1"/>
</dbReference>
<organism evidence="2 3">
    <name type="scientific">Haloferula luteola</name>
    <dbReference type="NCBI Taxonomy" id="595692"/>
    <lineage>
        <taxon>Bacteria</taxon>
        <taxon>Pseudomonadati</taxon>
        <taxon>Verrucomicrobiota</taxon>
        <taxon>Verrucomicrobiia</taxon>
        <taxon>Verrucomicrobiales</taxon>
        <taxon>Verrucomicrobiaceae</taxon>
        <taxon>Haloferula</taxon>
    </lineage>
</organism>
<gene>
    <name evidence="2" type="ORF">HNR46_001584</name>
</gene>
<evidence type="ECO:0008006" key="4">
    <source>
        <dbReference type="Google" id="ProtNLM"/>
    </source>
</evidence>
<accession>A0A840V9H4</accession>
<reference evidence="2 3" key="1">
    <citation type="submission" date="2020-08" db="EMBL/GenBank/DDBJ databases">
        <title>Genomic Encyclopedia of Type Strains, Phase IV (KMG-IV): sequencing the most valuable type-strain genomes for metagenomic binning, comparative biology and taxonomic classification.</title>
        <authorList>
            <person name="Goeker M."/>
        </authorList>
    </citation>
    <scope>NUCLEOTIDE SEQUENCE [LARGE SCALE GENOMIC DNA]</scope>
    <source>
        <strain evidence="2 3">YC6886</strain>
    </source>
</reference>
<protein>
    <recommendedName>
        <fullName evidence="4">DUF1320 domain-containing protein</fullName>
    </recommendedName>
</protein>
<name>A0A840V9H4_9BACT</name>
<evidence type="ECO:0000313" key="3">
    <source>
        <dbReference type="Proteomes" id="UP000557717"/>
    </source>
</evidence>
<keyword evidence="3" id="KW-1185">Reference proteome</keyword>
<comment type="caution">
    <text evidence="2">The sequence shown here is derived from an EMBL/GenBank/DDBJ whole genome shotgun (WGS) entry which is preliminary data.</text>
</comment>
<evidence type="ECO:0000256" key="1">
    <source>
        <dbReference type="SAM" id="MobiDB-lite"/>
    </source>
</evidence>
<dbReference type="Proteomes" id="UP000557717">
    <property type="component" value="Unassembled WGS sequence"/>
</dbReference>
<feature type="region of interest" description="Disordered" evidence="1">
    <location>
        <begin position="113"/>
        <end position="133"/>
    </location>
</feature>
<dbReference type="EMBL" id="JACHFD010000006">
    <property type="protein sequence ID" value="MBB5351348.1"/>
    <property type="molecule type" value="Genomic_DNA"/>
</dbReference>